<dbReference type="Pfam" id="PF00700">
    <property type="entry name" value="Flagellin_C"/>
    <property type="match status" value="1"/>
</dbReference>
<reference evidence="5 6" key="1">
    <citation type="submission" date="2017-08" db="EMBL/GenBank/DDBJ databases">
        <title>Infants hospitalized years apart are colonized by the same room-sourced microbial strains.</title>
        <authorList>
            <person name="Brooks B."/>
            <person name="Olm M.R."/>
            <person name="Firek B.A."/>
            <person name="Baker R."/>
            <person name="Thomas B.C."/>
            <person name="Morowitz M.J."/>
            <person name="Banfield J.F."/>
        </authorList>
    </citation>
    <scope>NUCLEOTIDE SEQUENCE [LARGE SCALE GENOMIC DNA]</scope>
    <source>
        <strain evidence="5">S2_005_002_R2_29</strain>
    </source>
</reference>
<dbReference type="GO" id="GO:0009288">
    <property type="term" value="C:bacterial-type flagellum"/>
    <property type="evidence" value="ECO:0007669"/>
    <property type="project" value="UniProtKB-SubCell"/>
</dbReference>
<protein>
    <recommendedName>
        <fullName evidence="4">Flagellin C-terminal domain-containing protein</fullName>
    </recommendedName>
</protein>
<dbReference type="InterPro" id="IPR046358">
    <property type="entry name" value="Flagellin_C"/>
</dbReference>
<name>A0A2W5N7W2_9BACT</name>
<dbReference type="PANTHER" id="PTHR42792:SF1">
    <property type="entry name" value="FLAGELLAR HOOK-ASSOCIATED PROTEIN 3"/>
    <property type="match status" value="1"/>
</dbReference>
<evidence type="ECO:0000313" key="6">
    <source>
        <dbReference type="Proteomes" id="UP000249417"/>
    </source>
</evidence>
<evidence type="ECO:0000256" key="3">
    <source>
        <dbReference type="ARBA" id="ARBA00023143"/>
    </source>
</evidence>
<evidence type="ECO:0000259" key="4">
    <source>
        <dbReference type="Pfam" id="PF00700"/>
    </source>
</evidence>
<dbReference type="InterPro" id="IPR001492">
    <property type="entry name" value="Flagellin"/>
</dbReference>
<dbReference type="PANTHER" id="PTHR42792">
    <property type="entry name" value="FLAGELLIN"/>
    <property type="match status" value="1"/>
</dbReference>
<dbReference type="Gene3D" id="1.20.1330.10">
    <property type="entry name" value="f41 fragment of flagellin, N-terminal domain"/>
    <property type="match status" value="1"/>
</dbReference>
<keyword evidence="3" id="KW-0975">Bacterial flagellum</keyword>
<evidence type="ECO:0000256" key="2">
    <source>
        <dbReference type="ARBA" id="ARBA00005709"/>
    </source>
</evidence>
<dbReference type="SUPFAM" id="SSF64518">
    <property type="entry name" value="Phase 1 flagellin"/>
    <property type="match status" value="1"/>
</dbReference>
<evidence type="ECO:0000256" key="1">
    <source>
        <dbReference type="ARBA" id="ARBA00004365"/>
    </source>
</evidence>
<organism evidence="5 6">
    <name type="scientific">Micavibrio aeruginosavorus</name>
    <dbReference type="NCBI Taxonomy" id="349221"/>
    <lineage>
        <taxon>Bacteria</taxon>
        <taxon>Pseudomonadati</taxon>
        <taxon>Bdellovibrionota</taxon>
        <taxon>Bdellovibrionia</taxon>
        <taxon>Bdellovibrionales</taxon>
        <taxon>Pseudobdellovibrionaceae</taxon>
        <taxon>Micavibrio</taxon>
    </lineage>
</organism>
<comment type="subcellular location">
    <subcellularLocation>
        <location evidence="1">Bacterial flagellum</location>
    </subcellularLocation>
</comment>
<proteinExistence type="inferred from homology"/>
<dbReference type="GO" id="GO:0005198">
    <property type="term" value="F:structural molecule activity"/>
    <property type="evidence" value="ECO:0007669"/>
    <property type="project" value="InterPro"/>
</dbReference>
<feature type="domain" description="Flagellin C-terminal" evidence="4">
    <location>
        <begin position="293"/>
        <end position="374"/>
    </location>
</feature>
<sequence length="375" mass="40262">MANISTLGQYLDQISRLKTQQSTLGDLSTQISSGKKTQTLSGLGSDIIRTTRARAGVNSLETYSNNITNADRRIKLMLTSVSEIKTQVGTIVSGLTTAVQEGDYPDLESIKQLTKNVYNFILDNINQTDGERYLFAGGDTAQAPISDTGLFQSALGEFIPDSSDLTQPPLVASGMIGDWGDGTITTDQFIASFNATSDTVLGFSNALTNNTAGKTTVRVSDSSEFDYTVLANKTSMKDIVKLLGVLQALPPVEYAPGALNDPMATTIAGDTPPNPPEEKQENFYAVLNNIISGLNNALDGIEQVQFKLSQVQAQISNVQASHTDQINAYKDVIGEVEDVDITEASAKLLQIQTQLQASFQVTALLSQLTLANYLN</sequence>
<gene>
    <name evidence="5" type="ORF">DI551_00290</name>
</gene>
<comment type="caution">
    <text evidence="5">The sequence shown here is derived from an EMBL/GenBank/DDBJ whole genome shotgun (WGS) entry which is preliminary data.</text>
</comment>
<evidence type="ECO:0000313" key="5">
    <source>
        <dbReference type="EMBL" id="PZQ49124.1"/>
    </source>
</evidence>
<accession>A0A2W5N7W2</accession>
<dbReference type="Proteomes" id="UP000249417">
    <property type="component" value="Unassembled WGS sequence"/>
</dbReference>
<dbReference type="AlphaFoldDB" id="A0A2W5N7W2"/>
<comment type="similarity">
    <text evidence="2">Belongs to the bacterial flagellin family.</text>
</comment>
<dbReference type="EMBL" id="QFQB01000001">
    <property type="protein sequence ID" value="PZQ49124.1"/>
    <property type="molecule type" value="Genomic_DNA"/>
</dbReference>